<dbReference type="PANTHER" id="PTHR35400">
    <property type="entry name" value="SLR1083 PROTEIN"/>
    <property type="match status" value="1"/>
</dbReference>
<evidence type="ECO:0000313" key="2">
    <source>
        <dbReference type="EMBL" id="MFC1416859.1"/>
    </source>
</evidence>
<dbReference type="GO" id="GO:0004519">
    <property type="term" value="F:endonuclease activity"/>
    <property type="evidence" value="ECO:0007669"/>
    <property type="project" value="UniProtKB-KW"/>
</dbReference>
<sequence length="187" mass="20821">MDYARMVEIADELAKLPESWAVEISGDNVIVIMAPSNPHELNVRRARQQLDPQVQRTRPGWVAENGPEVAVPGVKRKRRPDLVVCRESALEHGTALNVADVLLVLEVVSPGNPESDYADKAVDYPTMGIGEYVILDPRKGTVVRHHGPAEGEDGPRYQYSSTVPFGEPLHLGEWVLETDTFLRYNQD</sequence>
<keyword evidence="2" id="KW-0255">Endonuclease</keyword>
<gene>
    <name evidence="2" type="ORF">ACEZDE_09400</name>
</gene>
<dbReference type="InterPro" id="IPR012296">
    <property type="entry name" value="Nuclease_put_TT1808"/>
</dbReference>
<feature type="domain" description="Putative restriction endonuclease" evidence="1">
    <location>
        <begin position="11"/>
        <end position="171"/>
    </location>
</feature>
<keyword evidence="3" id="KW-1185">Reference proteome</keyword>
<dbReference type="InterPro" id="IPR008538">
    <property type="entry name" value="Uma2"/>
</dbReference>
<dbReference type="Gene3D" id="3.90.1570.10">
    <property type="entry name" value="tt1808, chain A"/>
    <property type="match status" value="1"/>
</dbReference>
<keyword evidence="2" id="KW-0540">Nuclease</keyword>
<dbReference type="RefSeq" id="WP_380534441.1">
    <property type="nucleotide sequence ID" value="NZ_JBHFAB010000005.1"/>
</dbReference>
<proteinExistence type="predicted"/>
<evidence type="ECO:0000313" key="3">
    <source>
        <dbReference type="Proteomes" id="UP001592531"/>
    </source>
</evidence>
<name>A0ABV6VSY7_9ACTN</name>
<dbReference type="SUPFAM" id="SSF52980">
    <property type="entry name" value="Restriction endonuclease-like"/>
    <property type="match status" value="1"/>
</dbReference>
<keyword evidence="2" id="KW-0378">Hydrolase</keyword>
<comment type="caution">
    <text evidence="2">The sequence shown here is derived from an EMBL/GenBank/DDBJ whole genome shotgun (WGS) entry which is preliminary data.</text>
</comment>
<dbReference type="Pfam" id="PF05685">
    <property type="entry name" value="Uma2"/>
    <property type="match status" value="1"/>
</dbReference>
<protein>
    <submittedName>
        <fullName evidence="2">Uma2 family endonuclease</fullName>
    </submittedName>
</protein>
<evidence type="ECO:0000259" key="1">
    <source>
        <dbReference type="Pfam" id="PF05685"/>
    </source>
</evidence>
<dbReference type="Proteomes" id="UP001592531">
    <property type="component" value="Unassembled WGS sequence"/>
</dbReference>
<dbReference type="InterPro" id="IPR011335">
    <property type="entry name" value="Restrct_endonuc-II-like"/>
</dbReference>
<organism evidence="2 3">
    <name type="scientific">Streptacidiphilus cavernicola</name>
    <dbReference type="NCBI Taxonomy" id="3342716"/>
    <lineage>
        <taxon>Bacteria</taxon>
        <taxon>Bacillati</taxon>
        <taxon>Actinomycetota</taxon>
        <taxon>Actinomycetes</taxon>
        <taxon>Kitasatosporales</taxon>
        <taxon>Streptomycetaceae</taxon>
        <taxon>Streptacidiphilus</taxon>
    </lineage>
</organism>
<accession>A0ABV6VSY7</accession>
<dbReference type="EMBL" id="JBHFAB010000005">
    <property type="protein sequence ID" value="MFC1416859.1"/>
    <property type="molecule type" value="Genomic_DNA"/>
</dbReference>
<dbReference type="PANTHER" id="PTHR35400:SF3">
    <property type="entry name" value="SLL1072 PROTEIN"/>
    <property type="match status" value="1"/>
</dbReference>
<reference evidence="2 3" key="1">
    <citation type="submission" date="2024-09" db="EMBL/GenBank/DDBJ databases">
        <authorList>
            <person name="Lee S.D."/>
        </authorList>
    </citation>
    <scope>NUCLEOTIDE SEQUENCE [LARGE SCALE GENOMIC DNA]</scope>
    <source>
        <strain evidence="2 3">N8-3</strain>
    </source>
</reference>
<dbReference type="CDD" id="cd06260">
    <property type="entry name" value="DUF820-like"/>
    <property type="match status" value="1"/>
</dbReference>